<dbReference type="EMBL" id="CAEZXX010000141">
    <property type="protein sequence ID" value="CAB4721337.1"/>
    <property type="molecule type" value="Genomic_DNA"/>
</dbReference>
<feature type="region of interest" description="Disordered" evidence="1">
    <location>
        <begin position="1"/>
        <end position="66"/>
    </location>
</feature>
<proteinExistence type="predicted"/>
<feature type="compositionally biased region" description="Basic and acidic residues" evidence="1">
    <location>
        <begin position="247"/>
        <end position="264"/>
    </location>
</feature>
<feature type="compositionally biased region" description="Polar residues" evidence="1">
    <location>
        <begin position="42"/>
        <end position="55"/>
    </location>
</feature>
<feature type="compositionally biased region" description="Basic and acidic residues" evidence="1">
    <location>
        <begin position="139"/>
        <end position="153"/>
    </location>
</feature>
<evidence type="ECO:0000313" key="2">
    <source>
        <dbReference type="EMBL" id="CAB4721337.1"/>
    </source>
</evidence>
<accession>A0A6J6RBQ8</accession>
<reference evidence="2" key="1">
    <citation type="submission" date="2020-05" db="EMBL/GenBank/DDBJ databases">
        <authorList>
            <person name="Chiriac C."/>
            <person name="Salcher M."/>
            <person name="Ghai R."/>
            <person name="Kavagutti S V."/>
        </authorList>
    </citation>
    <scope>NUCLEOTIDE SEQUENCE</scope>
</reference>
<feature type="region of interest" description="Disordered" evidence="1">
    <location>
        <begin position="101"/>
        <end position="185"/>
    </location>
</feature>
<feature type="compositionally biased region" description="Basic and acidic residues" evidence="1">
    <location>
        <begin position="56"/>
        <end position="66"/>
    </location>
</feature>
<feature type="region of interest" description="Disordered" evidence="1">
    <location>
        <begin position="229"/>
        <end position="281"/>
    </location>
</feature>
<organism evidence="2">
    <name type="scientific">freshwater metagenome</name>
    <dbReference type="NCBI Taxonomy" id="449393"/>
    <lineage>
        <taxon>unclassified sequences</taxon>
        <taxon>metagenomes</taxon>
        <taxon>ecological metagenomes</taxon>
    </lineage>
</organism>
<gene>
    <name evidence="2" type="ORF">UFOPK2602_01758</name>
</gene>
<name>A0A6J6RBQ8_9ZZZZ</name>
<sequence length="281" mass="30576">MAHPCGEAHQSKAAEERAQRWEANEPCRGRLEAFGELDERGTGQTESHTAEQQFQDEPRVDSRVERYPKGVVVAETSHDQVADDRGTERWNDCLVAHTAERLHLEREDGPGDGHSEDGTKTPGERSDQQGSSVVGLQPDEAREGVGETARHLECGALPADRGSEQLRCPGSEQDHRRHPAGKPLRGFVDLLDKQRAAALGPATEEVVHPAEDEAGNGEHEVHAVVLEAEVRDPVEHGEEDPSGEPGEAARHGAEDDPTHERRGEIGVLPVPACEYGQPRGC</sequence>
<dbReference type="AlphaFoldDB" id="A0A6J6RBQ8"/>
<feature type="compositionally biased region" description="Basic and acidic residues" evidence="1">
    <location>
        <begin position="9"/>
        <end position="41"/>
    </location>
</feature>
<protein>
    <submittedName>
        <fullName evidence="2">Unannotated protein</fullName>
    </submittedName>
</protein>
<evidence type="ECO:0000256" key="1">
    <source>
        <dbReference type="SAM" id="MobiDB-lite"/>
    </source>
</evidence>
<feature type="compositionally biased region" description="Basic and acidic residues" evidence="1">
    <location>
        <begin position="101"/>
        <end position="127"/>
    </location>
</feature>